<keyword evidence="3 6" id="KW-1133">Transmembrane helix</keyword>
<feature type="transmembrane region" description="Helical" evidence="6">
    <location>
        <begin position="409"/>
        <end position="426"/>
    </location>
</feature>
<feature type="transmembrane region" description="Helical" evidence="6">
    <location>
        <begin position="555"/>
        <end position="572"/>
    </location>
</feature>
<feature type="transmembrane region" description="Helical" evidence="6">
    <location>
        <begin position="69"/>
        <end position="96"/>
    </location>
</feature>
<feature type="region of interest" description="Disordered" evidence="5">
    <location>
        <begin position="610"/>
        <end position="638"/>
    </location>
</feature>
<dbReference type="VEuPathDB" id="VectorBase:RSAN_049368"/>
<dbReference type="AlphaFoldDB" id="A0A9D4PQ93"/>
<dbReference type="SUPFAM" id="SSF103473">
    <property type="entry name" value="MFS general substrate transporter"/>
    <property type="match status" value="1"/>
</dbReference>
<dbReference type="InterPro" id="IPR020846">
    <property type="entry name" value="MFS_dom"/>
</dbReference>
<dbReference type="PANTHER" id="PTHR24064">
    <property type="entry name" value="SOLUTE CARRIER FAMILY 22 MEMBER"/>
    <property type="match status" value="1"/>
</dbReference>
<evidence type="ECO:0000256" key="2">
    <source>
        <dbReference type="ARBA" id="ARBA00022692"/>
    </source>
</evidence>
<evidence type="ECO:0000259" key="7">
    <source>
        <dbReference type="PROSITE" id="PS50850"/>
    </source>
</evidence>
<dbReference type="EMBL" id="JABSTV010001251">
    <property type="protein sequence ID" value="KAH7950997.1"/>
    <property type="molecule type" value="Genomic_DNA"/>
</dbReference>
<evidence type="ECO:0000256" key="1">
    <source>
        <dbReference type="ARBA" id="ARBA00004141"/>
    </source>
</evidence>
<organism evidence="8 9">
    <name type="scientific">Rhipicephalus sanguineus</name>
    <name type="common">Brown dog tick</name>
    <name type="synonym">Ixodes sanguineus</name>
    <dbReference type="NCBI Taxonomy" id="34632"/>
    <lineage>
        <taxon>Eukaryota</taxon>
        <taxon>Metazoa</taxon>
        <taxon>Ecdysozoa</taxon>
        <taxon>Arthropoda</taxon>
        <taxon>Chelicerata</taxon>
        <taxon>Arachnida</taxon>
        <taxon>Acari</taxon>
        <taxon>Parasitiformes</taxon>
        <taxon>Ixodida</taxon>
        <taxon>Ixodoidea</taxon>
        <taxon>Ixodidae</taxon>
        <taxon>Rhipicephalinae</taxon>
        <taxon>Rhipicephalus</taxon>
        <taxon>Rhipicephalus</taxon>
    </lineage>
</organism>
<keyword evidence="4 6" id="KW-0472">Membrane</keyword>
<reference evidence="8" key="2">
    <citation type="submission" date="2021-09" db="EMBL/GenBank/DDBJ databases">
        <authorList>
            <person name="Jia N."/>
            <person name="Wang J."/>
            <person name="Shi W."/>
            <person name="Du L."/>
            <person name="Sun Y."/>
            <person name="Zhan W."/>
            <person name="Jiang J."/>
            <person name="Wang Q."/>
            <person name="Zhang B."/>
            <person name="Ji P."/>
            <person name="Sakyi L.B."/>
            <person name="Cui X."/>
            <person name="Yuan T."/>
            <person name="Jiang B."/>
            <person name="Yang W."/>
            <person name="Lam T.T.-Y."/>
            <person name="Chang Q."/>
            <person name="Ding S."/>
            <person name="Wang X."/>
            <person name="Zhu J."/>
            <person name="Ruan X."/>
            <person name="Zhao L."/>
            <person name="Wei J."/>
            <person name="Que T."/>
            <person name="Du C."/>
            <person name="Cheng J."/>
            <person name="Dai P."/>
            <person name="Han X."/>
            <person name="Huang E."/>
            <person name="Gao Y."/>
            <person name="Liu J."/>
            <person name="Shao H."/>
            <person name="Ye R."/>
            <person name="Li L."/>
            <person name="Wei W."/>
            <person name="Wang X."/>
            <person name="Wang C."/>
            <person name="Huo Q."/>
            <person name="Li W."/>
            <person name="Guo W."/>
            <person name="Chen H."/>
            <person name="Chen S."/>
            <person name="Zhou L."/>
            <person name="Zhou L."/>
            <person name="Ni X."/>
            <person name="Tian J."/>
            <person name="Zhou Y."/>
            <person name="Sheng Y."/>
            <person name="Liu T."/>
            <person name="Pan Y."/>
            <person name="Xia L."/>
            <person name="Li J."/>
            <person name="Zhao F."/>
            <person name="Cao W."/>
        </authorList>
    </citation>
    <scope>NUCLEOTIDE SEQUENCE</scope>
    <source>
        <strain evidence="8">Rsan-2018</strain>
        <tissue evidence="8">Larvae</tissue>
    </source>
</reference>
<name>A0A9D4PQ93_RHISA</name>
<dbReference type="GO" id="GO:0022857">
    <property type="term" value="F:transmembrane transporter activity"/>
    <property type="evidence" value="ECO:0007669"/>
    <property type="project" value="InterPro"/>
</dbReference>
<evidence type="ECO:0000313" key="8">
    <source>
        <dbReference type="EMBL" id="KAH7950997.1"/>
    </source>
</evidence>
<dbReference type="Pfam" id="PF00083">
    <property type="entry name" value="Sugar_tr"/>
    <property type="match status" value="1"/>
</dbReference>
<dbReference type="InterPro" id="IPR005829">
    <property type="entry name" value="Sugar_transporter_CS"/>
</dbReference>
<feature type="transmembrane region" description="Helical" evidence="6">
    <location>
        <begin position="267"/>
        <end position="289"/>
    </location>
</feature>
<comment type="caution">
    <text evidence="8">The sequence shown here is derived from an EMBL/GenBank/DDBJ whole genome shotgun (WGS) entry which is preliminary data.</text>
</comment>
<gene>
    <name evidence="8" type="ORF">HPB52_004237</name>
</gene>
<accession>A0A9D4PQ93</accession>
<feature type="transmembrane region" description="Helical" evidence="6">
    <location>
        <begin position="296"/>
        <end position="315"/>
    </location>
</feature>
<reference evidence="8" key="1">
    <citation type="journal article" date="2020" name="Cell">
        <title>Large-Scale Comparative Analyses of Tick Genomes Elucidate Their Genetic Diversity and Vector Capacities.</title>
        <authorList>
            <consortium name="Tick Genome and Microbiome Consortium (TIGMIC)"/>
            <person name="Jia N."/>
            <person name="Wang J."/>
            <person name="Shi W."/>
            <person name="Du L."/>
            <person name="Sun Y."/>
            <person name="Zhan W."/>
            <person name="Jiang J.F."/>
            <person name="Wang Q."/>
            <person name="Zhang B."/>
            <person name="Ji P."/>
            <person name="Bell-Sakyi L."/>
            <person name="Cui X.M."/>
            <person name="Yuan T.T."/>
            <person name="Jiang B.G."/>
            <person name="Yang W.F."/>
            <person name="Lam T.T."/>
            <person name="Chang Q.C."/>
            <person name="Ding S.J."/>
            <person name="Wang X.J."/>
            <person name="Zhu J.G."/>
            <person name="Ruan X.D."/>
            <person name="Zhao L."/>
            <person name="Wei J.T."/>
            <person name="Ye R.Z."/>
            <person name="Que T.C."/>
            <person name="Du C.H."/>
            <person name="Zhou Y.H."/>
            <person name="Cheng J.X."/>
            <person name="Dai P.F."/>
            <person name="Guo W.B."/>
            <person name="Han X.H."/>
            <person name="Huang E.J."/>
            <person name="Li L.F."/>
            <person name="Wei W."/>
            <person name="Gao Y.C."/>
            <person name="Liu J.Z."/>
            <person name="Shao H.Z."/>
            <person name="Wang X."/>
            <person name="Wang C.C."/>
            <person name="Yang T.C."/>
            <person name="Huo Q.B."/>
            <person name="Li W."/>
            <person name="Chen H.Y."/>
            <person name="Chen S.E."/>
            <person name="Zhou L.G."/>
            <person name="Ni X.B."/>
            <person name="Tian J.H."/>
            <person name="Sheng Y."/>
            <person name="Liu T."/>
            <person name="Pan Y.S."/>
            <person name="Xia L.Y."/>
            <person name="Li J."/>
            <person name="Zhao F."/>
            <person name="Cao W.C."/>
        </authorList>
    </citation>
    <scope>NUCLEOTIDE SEQUENCE</scope>
    <source>
        <strain evidence="8">Rsan-2018</strain>
    </source>
</reference>
<evidence type="ECO:0000256" key="4">
    <source>
        <dbReference type="ARBA" id="ARBA00023136"/>
    </source>
</evidence>
<dbReference type="PROSITE" id="PS00216">
    <property type="entry name" value="SUGAR_TRANSPORT_1"/>
    <property type="match status" value="1"/>
</dbReference>
<evidence type="ECO:0000313" key="9">
    <source>
        <dbReference type="Proteomes" id="UP000821837"/>
    </source>
</evidence>
<feature type="transmembrane region" description="Helical" evidence="6">
    <location>
        <begin position="321"/>
        <end position="342"/>
    </location>
</feature>
<dbReference type="Gene3D" id="1.20.1250.20">
    <property type="entry name" value="MFS general substrate transporter like domains"/>
    <property type="match status" value="1"/>
</dbReference>
<comment type="subcellular location">
    <subcellularLocation>
        <location evidence="1">Membrane</location>
        <topology evidence="1">Multi-pass membrane protein</topology>
    </subcellularLocation>
</comment>
<dbReference type="Proteomes" id="UP000821837">
    <property type="component" value="Chromosome 5"/>
</dbReference>
<dbReference type="PROSITE" id="PS50850">
    <property type="entry name" value="MFS"/>
    <property type="match status" value="1"/>
</dbReference>
<feature type="domain" description="Major facilitator superfamily (MFS) profile" evidence="7">
    <location>
        <begin position="160"/>
        <end position="579"/>
    </location>
</feature>
<dbReference type="InterPro" id="IPR036259">
    <property type="entry name" value="MFS_trans_sf"/>
</dbReference>
<protein>
    <recommendedName>
        <fullName evidence="7">Major facilitator superfamily (MFS) profile domain-containing protein</fullName>
    </recommendedName>
</protein>
<sequence>MRPRIIWGLGLSCSSMIKASVLRSGEKGATPILPREISDNGGKVLWKEANSMLLEEALREVGDFGRFQWLLIVYLCVFVAPLRVLPLFGHIFSLLVPPHRCRLDPWLQEALGGLRNATADDADLLLDLALPREADGTFSQCHMYDANSTLALWFDVTAGSTRVGNASAVTAGVRAVVPCQFGWEYDFSYFYPSVISEMNWVCHNAWKAYVSNTAFWVATAIGVLVCGDVSDRIGRVPVMIGVNVMCGAAGLYTYFTAGFVHFVLSRVFVGLFVLAVSIMPFVLVVEYVAPERRMMVLSAFQFSYPLVGAAFPWMAYALADWRTLTLVCAVPPLAAPFFSWFVPESLRWLVSRGKEQRSKKILFTIAKINGKKLSEDFMQKCQFPPPNEFHKTKASPIDMLKTPNLRKNFVLSLIVWTLACLVYTAGQLYAANASHNPFVMTTAVNLVDIVATGTALPLADRWGRRPTMMTAYAAAAVAYVCSVGVPTESLALGTAVFMLARVALTMAYNVGYLYAAEVYPTAARSQALSLRQAFGSVGKFLSSQVTQLAMYGRPIPLLLMGAMSFLLALLTFPMPETLDQRLPETLEDGEAFVYGQNTCCSCVRLKKQQETSSQRPSAGRARSLSVISAASAVSVSPD</sequence>
<dbReference type="GO" id="GO:0016020">
    <property type="term" value="C:membrane"/>
    <property type="evidence" value="ECO:0007669"/>
    <property type="project" value="UniProtKB-SubCell"/>
</dbReference>
<evidence type="ECO:0000256" key="6">
    <source>
        <dbReference type="SAM" id="Phobius"/>
    </source>
</evidence>
<feature type="compositionally biased region" description="Low complexity" evidence="5">
    <location>
        <begin position="623"/>
        <end position="638"/>
    </location>
</feature>
<keyword evidence="2 6" id="KW-0812">Transmembrane</keyword>
<feature type="transmembrane region" description="Helical" evidence="6">
    <location>
        <begin position="236"/>
        <end position="255"/>
    </location>
</feature>
<keyword evidence="9" id="KW-1185">Reference proteome</keyword>
<dbReference type="InterPro" id="IPR005828">
    <property type="entry name" value="MFS_sugar_transport-like"/>
</dbReference>
<evidence type="ECO:0000256" key="5">
    <source>
        <dbReference type="SAM" id="MobiDB-lite"/>
    </source>
</evidence>
<evidence type="ECO:0000256" key="3">
    <source>
        <dbReference type="ARBA" id="ARBA00022989"/>
    </source>
</evidence>
<proteinExistence type="predicted"/>
<feature type="transmembrane region" description="Helical" evidence="6">
    <location>
        <begin position="438"/>
        <end position="459"/>
    </location>
</feature>
<feature type="transmembrane region" description="Helical" evidence="6">
    <location>
        <begin position="471"/>
        <end position="500"/>
    </location>
</feature>